<dbReference type="PANTHER" id="PTHR40088">
    <property type="entry name" value="PECTATE LYASE (EUROFUNG)"/>
    <property type="match status" value="1"/>
</dbReference>
<dbReference type="InterPro" id="IPR049169">
    <property type="entry name" value="Glyco_hydro_120_ins"/>
</dbReference>
<evidence type="ECO:0008006" key="9">
    <source>
        <dbReference type="Google" id="ProtNLM"/>
    </source>
</evidence>
<dbReference type="InterPro" id="IPR006626">
    <property type="entry name" value="PbH1"/>
</dbReference>
<reference evidence="7 8" key="1">
    <citation type="submission" date="2021-03" db="EMBL/GenBank/DDBJ databases">
        <title>Sequencing the genomes of 1000 actinobacteria strains.</title>
        <authorList>
            <person name="Klenk H.-P."/>
        </authorList>
    </citation>
    <scope>NUCLEOTIDE SEQUENCE [LARGE SCALE GENOMIC DNA]</scope>
    <source>
        <strain evidence="7 8">DSM 12936</strain>
    </source>
</reference>
<evidence type="ECO:0000313" key="7">
    <source>
        <dbReference type="EMBL" id="MBP2417647.1"/>
    </source>
</evidence>
<dbReference type="Proteomes" id="UP000758168">
    <property type="component" value="Unassembled WGS sequence"/>
</dbReference>
<feature type="domain" description="Glycoside hydrolase 120 insertion" evidence="6">
    <location>
        <begin position="81"/>
        <end position="204"/>
    </location>
</feature>
<dbReference type="Pfam" id="PF21258">
    <property type="entry name" value="Glyco_hydro_120_ins"/>
    <property type="match status" value="1"/>
</dbReference>
<dbReference type="Gene3D" id="2.160.20.10">
    <property type="entry name" value="Single-stranded right-handed beta-helix, Pectin lyase-like"/>
    <property type="match status" value="1"/>
</dbReference>
<accession>A0ABS4Z9A9</accession>
<evidence type="ECO:0000256" key="2">
    <source>
        <dbReference type="ARBA" id="ARBA00022525"/>
    </source>
</evidence>
<evidence type="ECO:0000259" key="6">
    <source>
        <dbReference type="Pfam" id="PF21258"/>
    </source>
</evidence>
<evidence type="ECO:0000259" key="5">
    <source>
        <dbReference type="Pfam" id="PF13229"/>
    </source>
</evidence>
<dbReference type="InterPro" id="IPR012334">
    <property type="entry name" value="Pectin_lyas_fold"/>
</dbReference>
<feature type="domain" description="Right handed beta helix" evidence="5">
    <location>
        <begin position="312"/>
        <end position="436"/>
    </location>
</feature>
<keyword evidence="3" id="KW-0732">Signal</keyword>
<dbReference type="InterPro" id="IPR052052">
    <property type="entry name" value="Polysaccharide_Lyase_9"/>
</dbReference>
<proteinExistence type="predicted"/>
<organism evidence="7 8">
    <name type="scientific">Microlunatus capsulatus</name>
    <dbReference type="NCBI Taxonomy" id="99117"/>
    <lineage>
        <taxon>Bacteria</taxon>
        <taxon>Bacillati</taxon>
        <taxon>Actinomycetota</taxon>
        <taxon>Actinomycetes</taxon>
        <taxon>Propionibacteriales</taxon>
        <taxon>Propionibacteriaceae</taxon>
        <taxon>Microlunatus</taxon>
    </lineage>
</organism>
<dbReference type="InterPro" id="IPR039448">
    <property type="entry name" value="Beta_helix"/>
</dbReference>
<dbReference type="PANTHER" id="PTHR40088:SF2">
    <property type="entry name" value="SECRETED SUGAR HYDROLASE"/>
    <property type="match status" value="1"/>
</dbReference>
<sequence length="660" mass="72731">MPTELHVATTGADDGDGSADRPLRTINRAAALAVAGDTVVVHGGEYREWVQPQRGGLSDRRRITYTAAAGEHVVVKGSEVVTGWERVEDGVWRAELANTLFGSFNPFAEELDGDWVVYADQSVRKKHLGEVYLDGQSSYEVDSLAEVSDPPRRTEVVDTWTGTVDRVRDPEQTRRVWYAEVGPERTTLWVHFGAADPNASLVEMNVRRSVFFPTEHHLDWITVRGFELAHAATPWAPPTADQPGLIGPNWAKGWVIEDNVIHDAKCSGISLGKERSTGHNYATTRRDKPGYQYQLESVFSALQIGWDREHVGSHVVRRNTIYDCGQTGVVGHLGCVFSTIEDNHIHHIALKREFYGYEIAGIKLHAALDVVIRHNRIHDCSLGTWLDWQTQGTRVTRNLFYANQRDLFVEVSHGPHLVDHNVLASRVSLEVHSQGGAFVHNLVCGTVSIDPIVERPTPYHVPHSTQVAGYAAITGGDDRYVGNLFLADDPALAYAPGSRRPGRREVGYGTAVYDGHPASLEDYLDQVSDPTKGDHERFAHVQQPVYIRDNVYAPGATAYEAETRAAHLPDGDAAARVVEEGDAVYLETTLPAGFDDVRVDAVRGTDLERVRFVDADFEEPDGSPSRLAQDLLGAAKEAGGRYPAGPLADLTAGVVRTRVW</sequence>
<keyword evidence="2" id="KW-0964">Secreted</keyword>
<dbReference type="Pfam" id="PF13229">
    <property type="entry name" value="Beta_helix"/>
    <property type="match status" value="1"/>
</dbReference>
<comment type="subcellular location">
    <subcellularLocation>
        <location evidence="1">Secreted</location>
    </subcellularLocation>
</comment>
<feature type="region of interest" description="Disordered" evidence="4">
    <location>
        <begin position="1"/>
        <end position="20"/>
    </location>
</feature>
<dbReference type="RefSeq" id="WP_307804128.1">
    <property type="nucleotide sequence ID" value="NZ_BAAAMH010000020.1"/>
</dbReference>
<evidence type="ECO:0000256" key="3">
    <source>
        <dbReference type="ARBA" id="ARBA00022729"/>
    </source>
</evidence>
<dbReference type="InterPro" id="IPR011050">
    <property type="entry name" value="Pectin_lyase_fold/virulence"/>
</dbReference>
<comment type="caution">
    <text evidence="7">The sequence shown here is derived from an EMBL/GenBank/DDBJ whole genome shotgun (WGS) entry which is preliminary data.</text>
</comment>
<gene>
    <name evidence="7" type="ORF">JOF54_002569</name>
</gene>
<dbReference type="SUPFAM" id="SSF51126">
    <property type="entry name" value="Pectin lyase-like"/>
    <property type="match status" value="1"/>
</dbReference>
<dbReference type="Gene3D" id="2.60.40.1180">
    <property type="entry name" value="Golgi alpha-mannosidase II"/>
    <property type="match status" value="1"/>
</dbReference>
<protein>
    <recommendedName>
        <fullName evidence="9">Right handed beta helix region</fullName>
    </recommendedName>
</protein>
<name>A0ABS4Z9A9_9ACTN</name>
<evidence type="ECO:0000256" key="4">
    <source>
        <dbReference type="SAM" id="MobiDB-lite"/>
    </source>
</evidence>
<keyword evidence="8" id="KW-1185">Reference proteome</keyword>
<dbReference type="InterPro" id="IPR013780">
    <property type="entry name" value="Glyco_hydro_b"/>
</dbReference>
<evidence type="ECO:0000313" key="8">
    <source>
        <dbReference type="Proteomes" id="UP000758168"/>
    </source>
</evidence>
<evidence type="ECO:0000256" key="1">
    <source>
        <dbReference type="ARBA" id="ARBA00004613"/>
    </source>
</evidence>
<dbReference type="EMBL" id="JAGIOB010000001">
    <property type="protein sequence ID" value="MBP2417647.1"/>
    <property type="molecule type" value="Genomic_DNA"/>
</dbReference>
<dbReference type="SMART" id="SM00710">
    <property type="entry name" value="PbH1"/>
    <property type="match status" value="4"/>
</dbReference>